<dbReference type="AlphaFoldDB" id="A0A1Y1SXM8"/>
<dbReference type="RefSeq" id="WP_084843532.1">
    <property type="nucleotide sequence ID" value="NZ_ARYN01000049.1"/>
</dbReference>
<organism evidence="1 2">
    <name type="scientific">Zunongwangia atlantica 22II14-10F7</name>
    <dbReference type="NCBI Taxonomy" id="1185767"/>
    <lineage>
        <taxon>Bacteria</taxon>
        <taxon>Pseudomonadati</taxon>
        <taxon>Bacteroidota</taxon>
        <taxon>Flavobacteriia</taxon>
        <taxon>Flavobacteriales</taxon>
        <taxon>Flavobacteriaceae</taxon>
        <taxon>Zunongwangia</taxon>
    </lineage>
</organism>
<gene>
    <name evidence="1" type="ORF">IIF7_20409</name>
</gene>
<dbReference type="STRING" id="1185767.IIF7_20409"/>
<dbReference type="OrthoDB" id="5084067at2"/>
<reference evidence="1 2" key="1">
    <citation type="submission" date="2013-04" db="EMBL/GenBank/DDBJ databases">
        <title>Zunongwangia sp. 22II14-10F7 Genome Sequencing.</title>
        <authorList>
            <person name="Lai Q."/>
            <person name="Shao Z."/>
        </authorList>
    </citation>
    <scope>NUCLEOTIDE SEQUENCE [LARGE SCALE GENOMIC DNA]</scope>
    <source>
        <strain evidence="1 2">22II14-10F7</strain>
    </source>
</reference>
<evidence type="ECO:0000313" key="1">
    <source>
        <dbReference type="EMBL" id="ORL43521.1"/>
    </source>
</evidence>
<proteinExistence type="predicted"/>
<evidence type="ECO:0008006" key="3">
    <source>
        <dbReference type="Google" id="ProtNLM"/>
    </source>
</evidence>
<dbReference type="EMBL" id="ARYN01000049">
    <property type="protein sequence ID" value="ORL43521.1"/>
    <property type="molecule type" value="Genomic_DNA"/>
</dbReference>
<comment type="caution">
    <text evidence="1">The sequence shown here is derived from an EMBL/GenBank/DDBJ whole genome shotgun (WGS) entry which is preliminary data.</text>
</comment>
<keyword evidence="2" id="KW-1185">Reference proteome</keyword>
<sequence>MAVTIDELFNEFDLDYEGPFKWYDNLNANYNGVYIIATTNKPKSKTPTNSFNICPKTFEFWIKEAEDLNIKGEKVKEITQVSDYLENFWNPNENILYIGASSSKTNPLQKRIQQFFDHKVGFQGPHTGGYWLKLLDCLENTYVYYSKCKNPTQIEFKMLLKFVDKSSGNSFYDLEDFTNYFPFANLKIDVLKKHQIKNYTNKKKKSKKRKVTTVNRQ</sequence>
<evidence type="ECO:0000313" key="2">
    <source>
        <dbReference type="Proteomes" id="UP000192746"/>
    </source>
</evidence>
<dbReference type="Proteomes" id="UP000192746">
    <property type="component" value="Unassembled WGS sequence"/>
</dbReference>
<name>A0A1Y1SXM8_9FLAO</name>
<protein>
    <recommendedName>
        <fullName evidence="3">GIY-YIG domain-containing protein</fullName>
    </recommendedName>
</protein>
<accession>A0A1Y1SXM8</accession>